<feature type="non-terminal residue" evidence="2">
    <location>
        <position position="1"/>
    </location>
</feature>
<accession>A0A2W1BAG0</accession>
<sequence>DEPQDTVPADEPQDTVPADEPQDTVPADEPQDTVPADEPQVTGPADSPQDATPADSPQDTLPANSPQDTALADSLDGHKLEDVVSGNGYFHTLQASTTWRSEQSEAAAEESEAAEAAYETARLVMLRSWLAAHGDCGDAGLDGIVNAYYRSNHTMLYDRDISECSWREVVSNAAVVEFLSHTVTSRGWHAPPHHWDFVSITLCSLLNSLRKSMEQWGSPRVALLARVVLRLWARVRRFVRDVPARSTREQPAAHVAALPREWDDMFAPDTHYNLFALALHLLECCNESEMTSPRIEVIGALIECLKLSDWFALNAAHRRSELSLARLLPAAAAALQRPPHHAAAWLAYHLLLALAGPLVLDDAEKLAQWSDSSESEEQARPALSVELLHDAFERLHDIVDAALASVVGRLPRVPCHQCRNKFHNVCLVRTLLTSATAACTPPAAACRACRATSAATSSTTSASANGSLRATSRAARCAARRSDPRGRCELRLATSRLDTGMFANILPTIAYRLHVKLYSSESKLNTETSCI</sequence>
<keyword evidence="3" id="KW-1185">Reference proteome</keyword>
<organism evidence="2 3">
    <name type="scientific">Helicoverpa armigera</name>
    <name type="common">Cotton bollworm</name>
    <name type="synonym">Heliothis armigera</name>
    <dbReference type="NCBI Taxonomy" id="29058"/>
    <lineage>
        <taxon>Eukaryota</taxon>
        <taxon>Metazoa</taxon>
        <taxon>Ecdysozoa</taxon>
        <taxon>Arthropoda</taxon>
        <taxon>Hexapoda</taxon>
        <taxon>Insecta</taxon>
        <taxon>Pterygota</taxon>
        <taxon>Neoptera</taxon>
        <taxon>Endopterygota</taxon>
        <taxon>Lepidoptera</taxon>
        <taxon>Glossata</taxon>
        <taxon>Ditrysia</taxon>
        <taxon>Noctuoidea</taxon>
        <taxon>Noctuidae</taxon>
        <taxon>Heliothinae</taxon>
        <taxon>Helicoverpa</taxon>
    </lineage>
</organism>
<proteinExistence type="predicted"/>
<dbReference type="OrthoDB" id="6108at2759"/>
<evidence type="ECO:0000313" key="2">
    <source>
        <dbReference type="EMBL" id="PZC71255.1"/>
    </source>
</evidence>
<dbReference type="EMBL" id="KZ150352">
    <property type="protein sequence ID" value="PZC71255.1"/>
    <property type="molecule type" value="Genomic_DNA"/>
</dbReference>
<name>A0A2W1BAG0_HELAM</name>
<reference evidence="2 3" key="1">
    <citation type="journal article" date="2017" name="BMC Biol.">
        <title>Genomic innovations, transcriptional plasticity and gene loss underlying the evolution and divergence of two highly polyphagous and invasive Helicoverpa pest species.</title>
        <authorList>
            <person name="Pearce S.L."/>
            <person name="Clarke D.F."/>
            <person name="East P.D."/>
            <person name="Elfekih S."/>
            <person name="Gordon K.H."/>
            <person name="Jermiin L.S."/>
            <person name="McGaughran A."/>
            <person name="Oakeshott J.G."/>
            <person name="Papanikolaou A."/>
            <person name="Perera O.P."/>
            <person name="Rane R.V."/>
            <person name="Richards S."/>
            <person name="Tay W.T."/>
            <person name="Walsh T.K."/>
            <person name="Anderson A."/>
            <person name="Anderson C.J."/>
            <person name="Asgari S."/>
            <person name="Board P.G."/>
            <person name="Bretschneider A."/>
            <person name="Campbell P.M."/>
            <person name="Chertemps T."/>
            <person name="Christeller J.T."/>
            <person name="Coppin C.W."/>
            <person name="Downes S.J."/>
            <person name="Duan G."/>
            <person name="Farnsworth C.A."/>
            <person name="Good R.T."/>
            <person name="Han L.B."/>
            <person name="Han Y.C."/>
            <person name="Hatje K."/>
            <person name="Horne I."/>
            <person name="Huang Y.P."/>
            <person name="Hughes D.S."/>
            <person name="Jacquin-Joly E."/>
            <person name="James W."/>
            <person name="Jhangiani S."/>
            <person name="Kollmar M."/>
            <person name="Kuwar S.S."/>
            <person name="Li S."/>
            <person name="Liu N.Y."/>
            <person name="Maibeche M.T."/>
            <person name="Miller J.R."/>
            <person name="Montagne N."/>
            <person name="Perry T."/>
            <person name="Qu J."/>
            <person name="Song S.V."/>
            <person name="Sutton G.G."/>
            <person name="Vogel H."/>
            <person name="Walenz B.P."/>
            <person name="Xu W."/>
            <person name="Zhang H.J."/>
            <person name="Zou Z."/>
            <person name="Batterham P."/>
            <person name="Edwards O.R."/>
            <person name="Feyereisen R."/>
            <person name="Gibbs R.A."/>
            <person name="Heckel D.G."/>
            <person name="McGrath A."/>
            <person name="Robin C."/>
            <person name="Scherer S.E."/>
            <person name="Worley K.C."/>
            <person name="Wu Y.D."/>
        </authorList>
    </citation>
    <scope>NUCLEOTIDE SEQUENCE [LARGE SCALE GENOMIC DNA]</scope>
    <source>
        <strain evidence="2">Harm_GR_Male_#8</strain>
        <tissue evidence="2">Whole organism</tissue>
    </source>
</reference>
<feature type="region of interest" description="Disordered" evidence="1">
    <location>
        <begin position="1"/>
        <end position="72"/>
    </location>
</feature>
<evidence type="ECO:0000313" key="3">
    <source>
        <dbReference type="Proteomes" id="UP000249218"/>
    </source>
</evidence>
<gene>
    <name evidence="2" type="primary">HaOG213754</name>
    <name evidence="2" type="ORF">B5X24_HaOG213754</name>
</gene>
<feature type="compositionally biased region" description="Polar residues" evidence="1">
    <location>
        <begin position="55"/>
        <end position="68"/>
    </location>
</feature>
<dbReference type="Proteomes" id="UP000249218">
    <property type="component" value="Unassembled WGS sequence"/>
</dbReference>
<dbReference type="AlphaFoldDB" id="A0A2W1BAG0"/>
<evidence type="ECO:0000256" key="1">
    <source>
        <dbReference type="SAM" id="MobiDB-lite"/>
    </source>
</evidence>
<protein>
    <submittedName>
        <fullName evidence="2">Uncharacterized protein</fullName>
    </submittedName>
</protein>